<evidence type="ECO:0000313" key="2">
    <source>
        <dbReference type="Proteomes" id="UP001204579"/>
    </source>
</evidence>
<accession>A0AAW5NB13</accession>
<protein>
    <recommendedName>
        <fullName evidence="3">Integrase</fullName>
    </recommendedName>
</protein>
<dbReference type="RefSeq" id="WP_235301002.1">
    <property type="nucleotide sequence ID" value="NZ_CALULB010000006.1"/>
</dbReference>
<dbReference type="EMBL" id="JANRHJ010000023">
    <property type="protein sequence ID" value="MCR8875205.1"/>
    <property type="molecule type" value="Genomic_DNA"/>
</dbReference>
<dbReference type="Proteomes" id="UP001204579">
    <property type="component" value="Unassembled WGS sequence"/>
</dbReference>
<name>A0AAW5NB13_9BACT</name>
<evidence type="ECO:0008006" key="3">
    <source>
        <dbReference type="Google" id="ProtNLM"/>
    </source>
</evidence>
<reference evidence="1 2" key="1">
    <citation type="submission" date="2022-08" db="EMBL/GenBank/DDBJ databases">
        <authorList>
            <person name="Zeman M."/>
            <person name="Kubasova T."/>
        </authorList>
    </citation>
    <scope>NUCLEOTIDE SEQUENCE [LARGE SCALE GENOMIC DNA]</scope>
    <source>
        <strain evidence="1 2">ET62</strain>
    </source>
</reference>
<keyword evidence="2" id="KW-1185">Reference proteome</keyword>
<evidence type="ECO:0000313" key="1">
    <source>
        <dbReference type="EMBL" id="MCR8875205.1"/>
    </source>
</evidence>
<comment type="caution">
    <text evidence="1">The sequence shown here is derived from an EMBL/GenBank/DDBJ whole genome shotgun (WGS) entry which is preliminary data.</text>
</comment>
<proteinExistence type="predicted"/>
<gene>
    <name evidence="1" type="ORF">NW209_14535</name>
</gene>
<organism evidence="1 2">
    <name type="scientific">Phocaeicola barnesiae</name>
    <dbReference type="NCBI Taxonomy" id="376804"/>
    <lineage>
        <taxon>Bacteria</taxon>
        <taxon>Pseudomonadati</taxon>
        <taxon>Bacteroidota</taxon>
        <taxon>Bacteroidia</taxon>
        <taxon>Bacteroidales</taxon>
        <taxon>Bacteroidaceae</taxon>
        <taxon>Phocaeicola</taxon>
    </lineage>
</organism>
<dbReference type="AlphaFoldDB" id="A0AAW5NB13"/>
<sequence>MEYIAVFAYIYGKTSFYTEFAVRIVPGNIRKHAEEKFFLPEKMMKTPRKVGKDVQTSSKMHLKSLFRTLKEAVWYDADNNFV</sequence>